<proteinExistence type="predicted"/>
<evidence type="ECO:0000313" key="2">
    <source>
        <dbReference type="Proteomes" id="UP001642464"/>
    </source>
</evidence>
<gene>
    <name evidence="1" type="ORF">SCF082_LOCUS30691</name>
</gene>
<evidence type="ECO:0000313" key="1">
    <source>
        <dbReference type="EMBL" id="CAK9057109.1"/>
    </source>
</evidence>
<dbReference type="EMBL" id="CAXAMM010025543">
    <property type="protein sequence ID" value="CAK9057109.1"/>
    <property type="molecule type" value="Genomic_DNA"/>
</dbReference>
<protein>
    <submittedName>
        <fullName evidence="1">Uncharacterized protein</fullName>
    </submittedName>
</protein>
<accession>A0ABP0N2E7</accession>
<keyword evidence="2" id="KW-1185">Reference proteome</keyword>
<feature type="non-terminal residue" evidence="1">
    <location>
        <position position="1"/>
    </location>
</feature>
<sequence>AKCTVTGDPHVTDFYGDYFHTDPTATSAVLYSKNGFSVDGPITTVTDSSGSQFHLFYSLNFGSTTLKATTMCPNNQTKGTARVQLEHDFGSDGYVWIDVYCATSPTKSKLMGAFLNFDIYVVDFTNDASATFDTLEADSTGYCMGKDSGRRLRGVRALSSSSSPTCANVCKPSQACSATGDPHIKTFFKYDYSITNNQQETFVLYEMPGNTTYDEENDVSNFLVTITTNSTGRIHQVDFGEDRITTANCTDGVNTLPLGLRETFRNGDVLRIVVECTVGSNSNKPQPIFLNVVSLEKTDDSPDGTDTDFLTLETDQGNFGLCMEQSSTC</sequence>
<organism evidence="1 2">
    <name type="scientific">Durusdinium trenchii</name>
    <dbReference type="NCBI Taxonomy" id="1381693"/>
    <lineage>
        <taxon>Eukaryota</taxon>
        <taxon>Sar</taxon>
        <taxon>Alveolata</taxon>
        <taxon>Dinophyceae</taxon>
        <taxon>Suessiales</taxon>
        <taxon>Symbiodiniaceae</taxon>
        <taxon>Durusdinium</taxon>
    </lineage>
</organism>
<reference evidence="1 2" key="1">
    <citation type="submission" date="2024-02" db="EMBL/GenBank/DDBJ databases">
        <authorList>
            <person name="Chen Y."/>
            <person name="Shah S."/>
            <person name="Dougan E. K."/>
            <person name="Thang M."/>
            <person name="Chan C."/>
        </authorList>
    </citation>
    <scope>NUCLEOTIDE SEQUENCE [LARGE SCALE GENOMIC DNA]</scope>
</reference>
<dbReference type="Proteomes" id="UP001642464">
    <property type="component" value="Unassembled WGS sequence"/>
</dbReference>
<name>A0ABP0N2E7_9DINO</name>
<comment type="caution">
    <text evidence="1">The sequence shown here is derived from an EMBL/GenBank/DDBJ whole genome shotgun (WGS) entry which is preliminary data.</text>
</comment>